<comment type="caution">
    <text evidence="1">The sequence shown here is derived from an EMBL/GenBank/DDBJ whole genome shotgun (WGS) entry which is preliminary data.</text>
</comment>
<dbReference type="OrthoDB" id="329172at2759"/>
<dbReference type="AlphaFoldDB" id="A0A086JP67"/>
<dbReference type="Pfam" id="PF16093">
    <property type="entry name" value="PAC4"/>
    <property type="match status" value="1"/>
</dbReference>
<protein>
    <submittedName>
        <fullName evidence="1">Uncharacterized protein</fullName>
    </submittedName>
</protein>
<dbReference type="EMBL" id="AEYH02002857">
    <property type="protein sequence ID" value="KFG33935.1"/>
    <property type="molecule type" value="Genomic_DNA"/>
</dbReference>
<organism evidence="1 2">
    <name type="scientific">Toxoplasma gondii FOU</name>
    <dbReference type="NCBI Taxonomy" id="943167"/>
    <lineage>
        <taxon>Eukaryota</taxon>
        <taxon>Sar</taxon>
        <taxon>Alveolata</taxon>
        <taxon>Apicomplexa</taxon>
        <taxon>Conoidasida</taxon>
        <taxon>Coccidia</taxon>
        <taxon>Eucoccidiorida</taxon>
        <taxon>Eimeriorina</taxon>
        <taxon>Sarcocystidae</taxon>
        <taxon>Toxoplasma</taxon>
    </lineage>
</organism>
<dbReference type="PANTHER" id="PTHR33559:SF1">
    <property type="entry name" value="PROTEASOME ASSEMBLY CHAPERONE 4"/>
    <property type="match status" value="1"/>
</dbReference>
<proteinExistence type="predicted"/>
<sequence>MSRLNIELGEGGGKAGATATCALESDNALQTENLTGLPKFTPSADGVIGTLALVAKCGPFSIYRLRCVYMRALVIRFLFILMDNALWIWVGDQKEVLEDLEAAFLTNIKGDSGKMAVCTSLFSSDVEGSSSGLASKLAIRFKTPVFLSVNVAKADGKLVMFIQHVLQEQTQLLLASYIEQKKSAA</sequence>
<evidence type="ECO:0000313" key="2">
    <source>
        <dbReference type="Proteomes" id="UP000028838"/>
    </source>
</evidence>
<dbReference type="PANTHER" id="PTHR33559">
    <property type="entry name" value="PROTEASOME ASSEMBLY CHAPERONE 4"/>
    <property type="match status" value="1"/>
</dbReference>
<name>A0A086JP67_TOXGO</name>
<accession>A0A086JP67</accession>
<dbReference type="Proteomes" id="UP000028838">
    <property type="component" value="Unassembled WGS sequence"/>
</dbReference>
<dbReference type="InterPro" id="IPR032157">
    <property type="entry name" value="PAC4"/>
</dbReference>
<gene>
    <name evidence="1" type="ORF">TGFOU_245650</name>
</gene>
<dbReference type="GO" id="GO:0043248">
    <property type="term" value="P:proteasome assembly"/>
    <property type="evidence" value="ECO:0007669"/>
    <property type="project" value="InterPro"/>
</dbReference>
<dbReference type="VEuPathDB" id="ToxoDB:TGFOU_245650"/>
<evidence type="ECO:0000313" key="1">
    <source>
        <dbReference type="EMBL" id="KFG33935.1"/>
    </source>
</evidence>
<reference evidence="1 2" key="1">
    <citation type="submission" date="2014-07" db="EMBL/GenBank/DDBJ databases">
        <authorList>
            <person name="Sibley D."/>
            <person name="Venepally P."/>
            <person name="Karamycheva S."/>
            <person name="Hadjithomas M."/>
            <person name="Khan A."/>
            <person name="Brunk B."/>
            <person name="Roos D."/>
            <person name="Caler E."/>
            <person name="Lorenzi H."/>
        </authorList>
    </citation>
    <scope>NUCLEOTIDE SEQUENCE [LARGE SCALE GENOMIC DNA]</scope>
    <source>
        <strain evidence="1 2">FOU</strain>
    </source>
</reference>